<proteinExistence type="inferred from homology"/>
<name>A0ABR6XY29_9FLAO</name>
<dbReference type="Gene3D" id="3.90.550.10">
    <property type="entry name" value="Spore Coat Polysaccharide Biosynthesis Protein SpsA, Chain A"/>
    <property type="match status" value="1"/>
</dbReference>
<evidence type="ECO:0000313" key="6">
    <source>
        <dbReference type="EMBL" id="MBC3845395.1"/>
    </source>
</evidence>
<keyword evidence="4" id="KW-1133">Transmembrane helix</keyword>
<evidence type="ECO:0000256" key="1">
    <source>
        <dbReference type="ARBA" id="ARBA00006739"/>
    </source>
</evidence>
<comment type="similarity">
    <text evidence="1">Belongs to the glycosyltransferase 2 family.</text>
</comment>
<reference evidence="6 7" key="1">
    <citation type="submission" date="2020-08" db="EMBL/GenBank/DDBJ databases">
        <title>Winogradskyella ouciana sp. nov., isolated from the hadal seawater of the Mariana Trench.</title>
        <authorList>
            <person name="He X."/>
        </authorList>
    </citation>
    <scope>NUCLEOTIDE SEQUENCE [LARGE SCALE GENOMIC DNA]</scope>
    <source>
        <strain evidence="6 7">KCTC 22026</strain>
    </source>
</reference>
<gene>
    <name evidence="6" type="ORF">H6H04_03295</name>
</gene>
<dbReference type="Pfam" id="PF00535">
    <property type="entry name" value="Glycos_transf_2"/>
    <property type="match status" value="1"/>
</dbReference>
<keyword evidence="7" id="KW-1185">Reference proteome</keyword>
<keyword evidence="4" id="KW-0472">Membrane</keyword>
<dbReference type="InterPro" id="IPR029044">
    <property type="entry name" value="Nucleotide-diphossugar_trans"/>
</dbReference>
<dbReference type="InterPro" id="IPR001173">
    <property type="entry name" value="Glyco_trans_2-like"/>
</dbReference>
<dbReference type="PANTHER" id="PTHR43630">
    <property type="entry name" value="POLY-BETA-1,6-N-ACETYL-D-GLUCOSAMINE SYNTHASE"/>
    <property type="match status" value="1"/>
</dbReference>
<dbReference type="PANTHER" id="PTHR43630:SF1">
    <property type="entry name" value="POLY-BETA-1,6-N-ACETYL-D-GLUCOSAMINE SYNTHASE"/>
    <property type="match status" value="1"/>
</dbReference>
<feature type="transmembrane region" description="Helical" evidence="4">
    <location>
        <begin position="316"/>
        <end position="336"/>
    </location>
</feature>
<feature type="transmembrane region" description="Helical" evidence="4">
    <location>
        <begin position="287"/>
        <end position="310"/>
    </location>
</feature>
<accession>A0ABR6XY29</accession>
<feature type="transmembrane region" description="Helical" evidence="4">
    <location>
        <begin position="6"/>
        <end position="24"/>
    </location>
</feature>
<feature type="domain" description="Glycosyltransferase 2-like" evidence="5">
    <location>
        <begin position="42"/>
        <end position="185"/>
    </location>
</feature>
<organism evidence="6 7">
    <name type="scientific">Winogradskyella echinorum</name>
    <dbReference type="NCBI Taxonomy" id="538189"/>
    <lineage>
        <taxon>Bacteria</taxon>
        <taxon>Pseudomonadati</taxon>
        <taxon>Bacteroidota</taxon>
        <taxon>Flavobacteriia</taxon>
        <taxon>Flavobacteriales</taxon>
        <taxon>Flavobacteriaceae</taxon>
        <taxon>Winogradskyella</taxon>
    </lineage>
</organism>
<sequence>MILYSVITIIILYLFLIGVFTFGFDKVETFKLQDLPSKTKFSIVIPFRNEAENLPRLLTSISKLNYSKSMFEIILVDDDSEDDSIAIIEKVLDTKSLKKDFTRTDNIRIIKNKRTSNSPKKDAITTAIKASKFNWIITTDADCILPKYWLDAFDEYIQTTTTNCIVAPVTYYGRNSFLNRFQTLDFLSLQGATIGGFGIKKPFLSNGANFCYRKSLFLQINGFDGNDNISSGDDIFLLEKIIEHDSKKIHYLKSQKAVVKTNPASSVSNLIQQRLRWASKTSNLKNWFAKLVGLIVFLGNLVCIAFIPLVLFNAMLVKFAAALFIIKFSIDFLLLFKTSRFFKQETLLLSFLLSSFVYPFFNVGIAFLSFFKSYRWKGRTSKK</sequence>
<protein>
    <submittedName>
        <fullName evidence="6">Glycosyltransferase</fullName>
    </submittedName>
</protein>
<comment type="caution">
    <text evidence="6">The sequence shown here is derived from an EMBL/GenBank/DDBJ whole genome shotgun (WGS) entry which is preliminary data.</text>
</comment>
<dbReference type="EMBL" id="JACOME010000001">
    <property type="protein sequence ID" value="MBC3845395.1"/>
    <property type="molecule type" value="Genomic_DNA"/>
</dbReference>
<dbReference type="SUPFAM" id="SSF53448">
    <property type="entry name" value="Nucleotide-diphospho-sugar transferases"/>
    <property type="match status" value="1"/>
</dbReference>
<evidence type="ECO:0000313" key="7">
    <source>
        <dbReference type="Proteomes" id="UP000607435"/>
    </source>
</evidence>
<evidence type="ECO:0000259" key="5">
    <source>
        <dbReference type="Pfam" id="PF00535"/>
    </source>
</evidence>
<evidence type="ECO:0000256" key="3">
    <source>
        <dbReference type="ARBA" id="ARBA00022679"/>
    </source>
</evidence>
<evidence type="ECO:0000256" key="2">
    <source>
        <dbReference type="ARBA" id="ARBA00022676"/>
    </source>
</evidence>
<dbReference type="RefSeq" id="WP_186844506.1">
    <property type="nucleotide sequence ID" value="NZ_JACOME010000001.1"/>
</dbReference>
<keyword evidence="2" id="KW-0328">Glycosyltransferase</keyword>
<dbReference type="CDD" id="cd04192">
    <property type="entry name" value="GT_2_like_e"/>
    <property type="match status" value="1"/>
</dbReference>
<keyword evidence="3" id="KW-0808">Transferase</keyword>
<dbReference type="Proteomes" id="UP000607435">
    <property type="component" value="Unassembled WGS sequence"/>
</dbReference>
<feature type="transmembrane region" description="Helical" evidence="4">
    <location>
        <begin position="348"/>
        <end position="371"/>
    </location>
</feature>
<evidence type="ECO:0000256" key="4">
    <source>
        <dbReference type="SAM" id="Phobius"/>
    </source>
</evidence>
<keyword evidence="4" id="KW-0812">Transmembrane</keyword>